<feature type="coiled-coil region" evidence="2">
    <location>
        <begin position="107"/>
        <end position="134"/>
    </location>
</feature>
<dbReference type="CDD" id="cd12797">
    <property type="entry name" value="M23_peptidase"/>
    <property type="match status" value="1"/>
</dbReference>
<evidence type="ECO:0000259" key="3">
    <source>
        <dbReference type="Pfam" id="PF01551"/>
    </source>
</evidence>
<keyword evidence="2" id="KW-0175">Coiled coil</keyword>
<dbReference type="Pfam" id="PF01551">
    <property type="entry name" value="Peptidase_M23"/>
    <property type="match status" value="1"/>
</dbReference>
<organism evidence="4 5">
    <name type="scientific">Lunatimonas lonarensis</name>
    <dbReference type="NCBI Taxonomy" id="1232681"/>
    <lineage>
        <taxon>Bacteria</taxon>
        <taxon>Pseudomonadati</taxon>
        <taxon>Bacteroidota</taxon>
        <taxon>Cytophagia</taxon>
        <taxon>Cytophagales</taxon>
        <taxon>Cyclobacteriaceae</taxon>
    </lineage>
</organism>
<dbReference type="GO" id="GO:0004222">
    <property type="term" value="F:metalloendopeptidase activity"/>
    <property type="evidence" value="ECO:0007669"/>
    <property type="project" value="TreeGrafter"/>
</dbReference>
<feature type="coiled-coil region" evidence="2">
    <location>
        <begin position="37"/>
        <end position="67"/>
    </location>
</feature>
<feature type="domain" description="M23ase beta-sheet core" evidence="3">
    <location>
        <begin position="329"/>
        <end position="421"/>
    </location>
</feature>
<dbReference type="STRING" id="1232681.ADIS_0936"/>
<accession>R7ZWT6</accession>
<evidence type="ECO:0000256" key="1">
    <source>
        <dbReference type="ARBA" id="ARBA00022729"/>
    </source>
</evidence>
<dbReference type="Gene3D" id="6.10.250.3150">
    <property type="match status" value="1"/>
</dbReference>
<comment type="caution">
    <text evidence="4">The sequence shown here is derived from an EMBL/GenBank/DDBJ whole genome shotgun (WGS) entry which is preliminary data.</text>
</comment>
<keyword evidence="1" id="KW-0732">Signal</keyword>
<dbReference type="PANTHER" id="PTHR21666:SF289">
    <property type="entry name" value="L-ALA--D-GLU ENDOPEPTIDASE"/>
    <property type="match status" value="1"/>
</dbReference>
<dbReference type="AlphaFoldDB" id="R7ZWT6"/>
<evidence type="ECO:0000256" key="2">
    <source>
        <dbReference type="SAM" id="Coils"/>
    </source>
</evidence>
<name>R7ZWT6_9BACT</name>
<gene>
    <name evidence="4" type="ORF">ADIS_0936</name>
</gene>
<dbReference type="PANTHER" id="PTHR21666">
    <property type="entry name" value="PEPTIDASE-RELATED"/>
    <property type="match status" value="1"/>
</dbReference>
<dbReference type="OrthoDB" id="9815884at2"/>
<feature type="coiled-coil region" evidence="2">
    <location>
        <begin position="164"/>
        <end position="268"/>
    </location>
</feature>
<reference evidence="4 5" key="1">
    <citation type="submission" date="2013-02" db="EMBL/GenBank/DDBJ databases">
        <title>A novel strain isolated from Lonar lake, Maharashtra, India.</title>
        <authorList>
            <person name="Singh A."/>
        </authorList>
    </citation>
    <scope>NUCLEOTIDE SEQUENCE [LARGE SCALE GENOMIC DNA]</scope>
    <source>
        <strain evidence="4 5">AK24</strain>
    </source>
</reference>
<dbReference type="RefSeq" id="WP_010853084.1">
    <property type="nucleotide sequence ID" value="NZ_AQHR01000029.1"/>
</dbReference>
<dbReference type="InterPro" id="IPR016047">
    <property type="entry name" value="M23ase_b-sheet_dom"/>
</dbReference>
<dbReference type="SUPFAM" id="SSF51261">
    <property type="entry name" value="Duplicated hybrid motif"/>
    <property type="match status" value="1"/>
</dbReference>
<evidence type="ECO:0000313" key="5">
    <source>
        <dbReference type="Proteomes" id="UP000013909"/>
    </source>
</evidence>
<keyword evidence="5" id="KW-1185">Reference proteome</keyword>
<sequence>MRLYPSRIIIDEALFFFRRTFLGILLLGLLIVKAPAQSQLKRSRAQLEKEKAEIQKKLREFDTILRQTTAQKTSSLGELKAVNQKLDVRIKFISTLNREVLLINREIGETEKSIKSLETDLENLKREYATMIYTSYKLNQGVNVLVFVFSSSTFKQFYLRMRYLKQYADERKKQVAQMEKVSRDLNGARALLEEKRVEKERVLAQERTEKEQLDKLKSEQQGVVNNLTKKEQELRKEIAAAKKQQENLNRLIKSVIEEEIRLAEAESKRSGTRTTTTSASKIPLTPEGAAISTSFAGNRGKIIWPVESGFISKKYGTYPHPTLKGIMETNDGVDIQTNRDEPVRSVFDGVVTKITTVPGMGGTVIIRHGDFYTMYSRLKTVSVKSGEQVKTKTIIGTVNTDKNGVSELHFQTWKGLEVLDPSIWLSKK</sequence>
<protein>
    <recommendedName>
        <fullName evidence="3">M23ase beta-sheet core domain-containing protein</fullName>
    </recommendedName>
</protein>
<dbReference type="Proteomes" id="UP000013909">
    <property type="component" value="Unassembled WGS sequence"/>
</dbReference>
<evidence type="ECO:0000313" key="4">
    <source>
        <dbReference type="EMBL" id="EON78586.1"/>
    </source>
</evidence>
<dbReference type="EMBL" id="AQHR01000029">
    <property type="protein sequence ID" value="EON78586.1"/>
    <property type="molecule type" value="Genomic_DNA"/>
</dbReference>
<dbReference type="InterPro" id="IPR050570">
    <property type="entry name" value="Cell_wall_metabolism_enzyme"/>
</dbReference>
<dbReference type="Gene3D" id="2.70.70.10">
    <property type="entry name" value="Glucose Permease (Domain IIA)"/>
    <property type="match status" value="1"/>
</dbReference>
<dbReference type="InterPro" id="IPR011055">
    <property type="entry name" value="Dup_hybrid_motif"/>
</dbReference>
<proteinExistence type="predicted"/>